<proteinExistence type="predicted"/>
<organism evidence="1 2">
    <name type="scientific">Camellia lanceoleosa</name>
    <dbReference type="NCBI Taxonomy" id="1840588"/>
    <lineage>
        <taxon>Eukaryota</taxon>
        <taxon>Viridiplantae</taxon>
        <taxon>Streptophyta</taxon>
        <taxon>Embryophyta</taxon>
        <taxon>Tracheophyta</taxon>
        <taxon>Spermatophyta</taxon>
        <taxon>Magnoliopsida</taxon>
        <taxon>eudicotyledons</taxon>
        <taxon>Gunneridae</taxon>
        <taxon>Pentapetalae</taxon>
        <taxon>asterids</taxon>
        <taxon>Ericales</taxon>
        <taxon>Theaceae</taxon>
        <taxon>Camellia</taxon>
    </lineage>
</organism>
<keyword evidence="2" id="KW-1185">Reference proteome</keyword>
<name>A0ACC0HQQ8_9ERIC</name>
<accession>A0ACC0HQQ8</accession>
<protein>
    <submittedName>
        <fullName evidence="1">Dof zinc finger protein DOF2.4</fullName>
    </submittedName>
</protein>
<dbReference type="Proteomes" id="UP001060215">
    <property type="component" value="Chromosome 4"/>
</dbReference>
<gene>
    <name evidence="1" type="ORF">LOK49_LG05G00048</name>
</gene>
<sequence length="181" mass="18978">MANIPMPVALKCPRCESTNTKFCYFNNYNLTRLGTFARLAGILDKRRCSGIPVGDGCRRNKRSKGSNSSKSPVSGGGGDGQTSSGSTSAISSSTSVGTASLLGLTPEIPRLRFMAAPLSQLTDHHHHHYGEIGLNYSGISAPLVVTSDMYMNFHLGSCSLGLGGGGGGGSGIEQWRLQQPT</sequence>
<dbReference type="EMBL" id="CM045761">
    <property type="protein sequence ID" value="KAI8015043.1"/>
    <property type="molecule type" value="Genomic_DNA"/>
</dbReference>
<reference evidence="1 2" key="1">
    <citation type="journal article" date="2022" name="Plant J.">
        <title>Chromosome-level genome of Camellia lanceoleosa provides a valuable resource for understanding genome evolution and self-incompatibility.</title>
        <authorList>
            <person name="Gong W."/>
            <person name="Xiao S."/>
            <person name="Wang L."/>
            <person name="Liao Z."/>
            <person name="Chang Y."/>
            <person name="Mo W."/>
            <person name="Hu G."/>
            <person name="Li W."/>
            <person name="Zhao G."/>
            <person name="Zhu H."/>
            <person name="Hu X."/>
            <person name="Ji K."/>
            <person name="Xiang X."/>
            <person name="Song Q."/>
            <person name="Yuan D."/>
            <person name="Jin S."/>
            <person name="Zhang L."/>
        </authorList>
    </citation>
    <scope>NUCLEOTIDE SEQUENCE [LARGE SCALE GENOMIC DNA]</scope>
    <source>
        <strain evidence="1">SQ_2022a</strain>
    </source>
</reference>
<evidence type="ECO:0000313" key="2">
    <source>
        <dbReference type="Proteomes" id="UP001060215"/>
    </source>
</evidence>
<evidence type="ECO:0000313" key="1">
    <source>
        <dbReference type="EMBL" id="KAI8015043.1"/>
    </source>
</evidence>
<comment type="caution">
    <text evidence="1">The sequence shown here is derived from an EMBL/GenBank/DDBJ whole genome shotgun (WGS) entry which is preliminary data.</text>
</comment>